<feature type="compositionally biased region" description="Polar residues" evidence="1">
    <location>
        <begin position="374"/>
        <end position="389"/>
    </location>
</feature>
<dbReference type="PANTHER" id="PTHR13308">
    <property type="entry name" value="NEDD4-BINDING PROTEIN 2-LIKE 1"/>
    <property type="match status" value="1"/>
</dbReference>
<proteinExistence type="predicted"/>
<feature type="region of interest" description="Disordered" evidence="1">
    <location>
        <begin position="590"/>
        <end position="630"/>
    </location>
</feature>
<evidence type="ECO:0000313" key="2">
    <source>
        <dbReference type="EMBL" id="KAG8584942.1"/>
    </source>
</evidence>
<feature type="region of interest" description="Disordered" evidence="1">
    <location>
        <begin position="373"/>
        <end position="392"/>
    </location>
</feature>
<feature type="region of interest" description="Disordered" evidence="1">
    <location>
        <begin position="111"/>
        <end position="139"/>
    </location>
</feature>
<reference evidence="2" key="1">
    <citation type="thesis" date="2020" institute="ProQuest LLC" country="789 East Eisenhower Parkway, Ann Arbor, MI, USA">
        <title>Comparative Genomics and Chromosome Evolution.</title>
        <authorList>
            <person name="Mudd A.B."/>
        </authorList>
    </citation>
    <scope>NUCLEOTIDE SEQUENCE</scope>
    <source>
        <strain evidence="2">237g6f4</strain>
        <tissue evidence="2">Blood</tissue>
    </source>
</reference>
<sequence>MYGVVCVGPCVWMRRPLRGLLQVTSLEMPHAEKNLSHLVHDSSIEPCLKRSRPDSSSSWAWKGPDFYKEHEATSQKWSFSTNSEERSHQSGHRGDINVKYDSYVEEVRCRHGKEQDDTKSNQHPCELPRKEKNDSNCDVTFSGTSTSFIGPQYRPSPQEKPHLGVPGNPSAAPSFKIATVEVGKFASQSKGKHGMDYELRQFYKELNELEAEVDDQTKVTNTEVDVGSHIGPRPDKSPAARPSNHHHGQVPTSQPYGSSNLVSLTFPSKEEPGPHLERPPLPLNNLFSGDGPRPYPPTNSSFVSHAIPPPRFDGGPPPTFIVPYGPPPPRFNFPMTFPRPGSILPPPTPPAHNLNYNIRHEIPWHRSPVPPKSCYSSQGIPHNKTFSQDTSERTWRDLQCNGLYGPQDGQSGEQMLPHMGNRTPIPYPARSEEKSRRLLVLLRGVPGSGKSTLARTLLQQSPDGIVLSTDDYFCQENGYTYDVKLLGDAHSWNQNRARRALDDGRSPVIIDNTNIQGWEMKPYVQMAVDRRYDVEFMEPDTWWKKDAQELESNFSLLRRNTHRVPRDKISQMLERYEHEMTVPVVMNAVEPRHARPNRPPPEARPRTPMLKKKRYQKSHKNGRKIASDKDRLSLQKDEELEILALEQTETYCKVGRFIIDAAGIGKVRVKMIFSGKEGYLLDCLAELFLHHSNISTAAFLGMVSRLMDLTDRRISQLISKSESLVSHGQHLFFTYLLSAVVGGMLYKGTNSVRPFLRWLRAHSKGLLPIDQSHSRNQNIMNEGIDLYHSFITSFLERPLAPYDVKYFELQTFSCSMDQLPGRANKNQDGKSNQKLLWCQRQKNPLEKEIVKHKRQQIMDNSKSSVETNQTIPQRHRCHRRIYKLAPTFQHPRIFSGTQISSRKDKCGNVATALHPETDAVYTTQNLPEDYVMRSLLSDECIASLTSRGPSCRLKDASVSKAVIYEEDLYPMTFKFSDGPQKFVVKKSYSDFPPGARSCAGLCLPEQFARQLVELFGCPGVELDAFEPKDYIVPLGYDLARRIHQRWKTSLEVCAFFLMHSMHVGKRKQPKYEENLYSI</sequence>
<dbReference type="Gene3D" id="3.40.50.300">
    <property type="entry name" value="P-loop containing nucleotide triphosphate hydrolases"/>
    <property type="match status" value="1"/>
</dbReference>
<feature type="region of interest" description="Disordered" evidence="1">
    <location>
        <begin position="72"/>
        <end position="97"/>
    </location>
</feature>
<evidence type="ECO:0000256" key="1">
    <source>
        <dbReference type="SAM" id="MobiDB-lite"/>
    </source>
</evidence>
<dbReference type="SUPFAM" id="SSF52540">
    <property type="entry name" value="P-loop containing nucleoside triphosphate hydrolases"/>
    <property type="match status" value="1"/>
</dbReference>
<dbReference type="GO" id="GO:0005634">
    <property type="term" value="C:nucleus"/>
    <property type="evidence" value="ECO:0007669"/>
    <property type="project" value="TreeGrafter"/>
</dbReference>
<name>A0AAV7CLF0_ENGPU</name>
<accession>A0AAV7CLF0</accession>
<feature type="compositionally biased region" description="Basic and acidic residues" evidence="1">
    <location>
        <begin position="268"/>
        <end position="278"/>
    </location>
</feature>
<evidence type="ECO:0008006" key="4">
    <source>
        <dbReference type="Google" id="ProtNLM"/>
    </source>
</evidence>
<gene>
    <name evidence="2" type="ORF">GDO81_004832</name>
</gene>
<dbReference type="InterPro" id="IPR027417">
    <property type="entry name" value="P-loop_NTPase"/>
</dbReference>
<feature type="region of interest" description="Disordered" evidence="1">
    <location>
        <begin position="214"/>
        <end position="301"/>
    </location>
</feature>
<feature type="compositionally biased region" description="Polar residues" evidence="1">
    <location>
        <begin position="250"/>
        <end position="266"/>
    </location>
</feature>
<feature type="compositionally biased region" description="Basic residues" evidence="1">
    <location>
        <begin position="609"/>
        <end position="623"/>
    </location>
</feature>
<feature type="compositionally biased region" description="Basic and acidic residues" evidence="1">
    <location>
        <begin position="111"/>
        <end position="135"/>
    </location>
</feature>
<keyword evidence="3" id="KW-1185">Reference proteome</keyword>
<organism evidence="2 3">
    <name type="scientific">Engystomops pustulosus</name>
    <name type="common">Tungara frog</name>
    <name type="synonym">Physalaemus pustulosus</name>
    <dbReference type="NCBI Taxonomy" id="76066"/>
    <lineage>
        <taxon>Eukaryota</taxon>
        <taxon>Metazoa</taxon>
        <taxon>Chordata</taxon>
        <taxon>Craniata</taxon>
        <taxon>Vertebrata</taxon>
        <taxon>Euteleostomi</taxon>
        <taxon>Amphibia</taxon>
        <taxon>Batrachia</taxon>
        <taxon>Anura</taxon>
        <taxon>Neobatrachia</taxon>
        <taxon>Hyloidea</taxon>
        <taxon>Leptodactylidae</taxon>
        <taxon>Leiuperinae</taxon>
        <taxon>Engystomops</taxon>
    </lineage>
</organism>
<dbReference type="PANTHER" id="PTHR13308:SF23">
    <property type="entry name" value="NEDD4-BINDING PROTEIN 2-LIKE 2"/>
    <property type="match status" value="1"/>
</dbReference>
<dbReference type="InterPro" id="IPR026302">
    <property type="entry name" value="NEDD4-bd_p2"/>
</dbReference>
<dbReference type="EMBL" id="WNYA01000002">
    <property type="protein sequence ID" value="KAG8584942.1"/>
    <property type="molecule type" value="Genomic_DNA"/>
</dbReference>
<feature type="compositionally biased region" description="Basic and acidic residues" evidence="1">
    <location>
        <begin position="83"/>
        <end position="97"/>
    </location>
</feature>
<dbReference type="GO" id="GO:0003714">
    <property type="term" value="F:transcription corepressor activity"/>
    <property type="evidence" value="ECO:0007669"/>
    <property type="project" value="TreeGrafter"/>
</dbReference>
<dbReference type="Proteomes" id="UP000824782">
    <property type="component" value="Unassembled WGS sequence"/>
</dbReference>
<evidence type="ECO:0000313" key="3">
    <source>
        <dbReference type="Proteomes" id="UP000824782"/>
    </source>
</evidence>
<dbReference type="AlphaFoldDB" id="A0AAV7CLF0"/>
<comment type="caution">
    <text evidence="2">The sequence shown here is derived from an EMBL/GenBank/DDBJ whole genome shotgun (WGS) entry which is preliminary data.</text>
</comment>
<dbReference type="GO" id="GO:0000122">
    <property type="term" value="P:negative regulation of transcription by RNA polymerase II"/>
    <property type="evidence" value="ECO:0007669"/>
    <property type="project" value="TreeGrafter"/>
</dbReference>
<dbReference type="Pfam" id="PF13671">
    <property type="entry name" value="AAA_33"/>
    <property type="match status" value="1"/>
</dbReference>
<protein>
    <recommendedName>
        <fullName evidence="4">NEDD4-binding protein 2-like 2</fullName>
    </recommendedName>
</protein>